<reference evidence="2" key="1">
    <citation type="journal article" date="2019" name="Database">
        <title>The radish genome database (RadishGD): an integrated information resource for radish genomics.</title>
        <authorList>
            <person name="Yu H.J."/>
            <person name="Baek S."/>
            <person name="Lee Y.J."/>
            <person name="Cho A."/>
            <person name="Mun J.H."/>
        </authorList>
    </citation>
    <scope>NUCLEOTIDE SEQUENCE [LARGE SCALE GENOMIC DNA]</scope>
    <source>
        <strain evidence="2">cv. WK10039</strain>
    </source>
</reference>
<dbReference type="Pfam" id="PF12937">
    <property type="entry name" value="F-box-like"/>
    <property type="match status" value="1"/>
</dbReference>
<name>A0A6J0L107_RAPSA</name>
<dbReference type="KEGG" id="rsz:108824989"/>
<reference evidence="3" key="2">
    <citation type="submission" date="2025-08" db="UniProtKB">
        <authorList>
            <consortium name="RefSeq"/>
        </authorList>
    </citation>
    <scope>IDENTIFICATION</scope>
    <source>
        <tissue evidence="3">Leaf</tissue>
    </source>
</reference>
<proteinExistence type="predicted"/>
<dbReference type="Proteomes" id="UP000504610">
    <property type="component" value="Chromosome 9"/>
</dbReference>
<evidence type="ECO:0000259" key="1">
    <source>
        <dbReference type="PROSITE" id="PS50181"/>
    </source>
</evidence>
<dbReference type="SMART" id="SM00256">
    <property type="entry name" value="FBOX"/>
    <property type="match status" value="1"/>
</dbReference>
<dbReference type="InterPro" id="IPR032675">
    <property type="entry name" value="LRR_dom_sf"/>
</dbReference>
<dbReference type="PANTHER" id="PTHR38926:SF31">
    <property type="entry name" value="F-BOX DOMAIN-CONTAINING PROTEIN"/>
    <property type="match status" value="1"/>
</dbReference>
<dbReference type="SUPFAM" id="SSF52047">
    <property type="entry name" value="RNI-like"/>
    <property type="match status" value="1"/>
</dbReference>
<evidence type="ECO:0000313" key="2">
    <source>
        <dbReference type="Proteomes" id="UP000504610"/>
    </source>
</evidence>
<dbReference type="PROSITE" id="PS50181">
    <property type="entry name" value="FBOX"/>
    <property type="match status" value="1"/>
</dbReference>
<sequence length="287" mass="32253">MASSSLTPVMKEDGVCRNWAELPSDLTSLILRKLDPIDILENAQKVCTSWYRICKDPAMWRKIDIFNFVDKGYNLEILCRHAVDRSQGGLVEVDISCFGTDSLLNYIADSSSNLRRLELTLISPMTIEGLTEAVGKLPLLEELEVFEATMWGDYLKVVGQSCPKLKILKLNCFRSGLWPPLHVSDDDALAIAETMHGLLDLHLFGNSLTDAGLKAILDNCPDLEHLDLGRCFNVHFSGDLEKRCSERIKVLIRPNDGVIDIDLSIFEDKDPDMLDIDYYQDQSVDTA</sequence>
<dbReference type="OrthoDB" id="2095648at2759"/>
<accession>A0A6J0L107</accession>
<dbReference type="PANTHER" id="PTHR38926">
    <property type="entry name" value="F-BOX DOMAIN CONTAINING PROTEIN, EXPRESSED"/>
    <property type="match status" value="1"/>
</dbReference>
<dbReference type="Gene3D" id="3.80.10.10">
    <property type="entry name" value="Ribonuclease Inhibitor"/>
    <property type="match status" value="1"/>
</dbReference>
<feature type="domain" description="F-box" evidence="1">
    <location>
        <begin position="16"/>
        <end position="63"/>
    </location>
</feature>
<keyword evidence="2" id="KW-1185">Reference proteome</keyword>
<gene>
    <name evidence="3" type="primary">LOC108824989</name>
</gene>
<dbReference type="InterPro" id="IPR001810">
    <property type="entry name" value="F-box_dom"/>
</dbReference>
<organism evidence="2 3">
    <name type="scientific">Raphanus sativus</name>
    <name type="common">Radish</name>
    <name type="synonym">Raphanus raphanistrum var. sativus</name>
    <dbReference type="NCBI Taxonomy" id="3726"/>
    <lineage>
        <taxon>Eukaryota</taxon>
        <taxon>Viridiplantae</taxon>
        <taxon>Streptophyta</taxon>
        <taxon>Embryophyta</taxon>
        <taxon>Tracheophyta</taxon>
        <taxon>Spermatophyta</taxon>
        <taxon>Magnoliopsida</taxon>
        <taxon>eudicotyledons</taxon>
        <taxon>Gunneridae</taxon>
        <taxon>Pentapetalae</taxon>
        <taxon>rosids</taxon>
        <taxon>malvids</taxon>
        <taxon>Brassicales</taxon>
        <taxon>Brassicaceae</taxon>
        <taxon>Brassiceae</taxon>
        <taxon>Raphanus</taxon>
    </lineage>
</organism>
<protein>
    <submittedName>
        <fullName evidence="3">F-box protein SKIP19-like</fullName>
    </submittedName>
</protein>
<dbReference type="AlphaFoldDB" id="A0A6J0L107"/>
<dbReference type="CDD" id="cd22164">
    <property type="entry name" value="F-box_AtSKIP19-like"/>
    <property type="match status" value="1"/>
</dbReference>
<evidence type="ECO:0000313" key="3">
    <source>
        <dbReference type="RefSeq" id="XP_018453845.2"/>
    </source>
</evidence>
<dbReference type="GeneID" id="108824989"/>
<dbReference type="RefSeq" id="XP_018453845.2">
    <property type="nucleotide sequence ID" value="XM_018598343.2"/>
</dbReference>